<dbReference type="Proteomes" id="UP000184295">
    <property type="component" value="Unassembled WGS sequence"/>
</dbReference>
<dbReference type="AlphaFoldDB" id="A0A1M4YIW7"/>
<organism evidence="1 2">
    <name type="scientific">Ferrithrix thermotolerans DSM 19514</name>
    <dbReference type="NCBI Taxonomy" id="1121881"/>
    <lineage>
        <taxon>Bacteria</taxon>
        <taxon>Bacillati</taxon>
        <taxon>Actinomycetota</taxon>
        <taxon>Acidimicrobiia</taxon>
        <taxon>Acidimicrobiales</taxon>
        <taxon>Acidimicrobiaceae</taxon>
        <taxon>Ferrithrix</taxon>
    </lineage>
</organism>
<dbReference type="EMBL" id="FQUL01000073">
    <property type="protein sequence ID" value="SHF05583.1"/>
    <property type="molecule type" value="Genomic_DNA"/>
</dbReference>
<evidence type="ECO:0000313" key="2">
    <source>
        <dbReference type="Proteomes" id="UP000184295"/>
    </source>
</evidence>
<dbReference type="RefSeq" id="WP_072792749.1">
    <property type="nucleotide sequence ID" value="NZ_FQUL01000073.1"/>
</dbReference>
<keyword evidence="2" id="KW-1185">Reference proteome</keyword>
<evidence type="ECO:0000313" key="1">
    <source>
        <dbReference type="EMBL" id="SHF05583.1"/>
    </source>
</evidence>
<sequence length="74" mass="8297">MDAICAVSPIGIGGRVQYFGSFDLMERLTKLLNALRAQQRVASKQVSPQETAASRLERSEILKLLNIIDEYSRE</sequence>
<reference evidence="2" key="1">
    <citation type="submission" date="2016-11" db="EMBL/GenBank/DDBJ databases">
        <authorList>
            <person name="Varghese N."/>
            <person name="Submissions S."/>
        </authorList>
    </citation>
    <scope>NUCLEOTIDE SEQUENCE [LARGE SCALE GENOMIC DNA]</scope>
    <source>
        <strain evidence="2">DSM 19514</strain>
    </source>
</reference>
<accession>A0A1M4YIW7</accession>
<protein>
    <submittedName>
        <fullName evidence="1">Uncharacterized protein</fullName>
    </submittedName>
</protein>
<gene>
    <name evidence="1" type="ORF">SAMN02745225_02349</name>
</gene>
<proteinExistence type="predicted"/>
<name>A0A1M4YIW7_9ACTN</name>